<dbReference type="PANTHER" id="PTHR30121">
    <property type="entry name" value="UNCHARACTERIZED PROTEIN YJGR-RELATED"/>
    <property type="match status" value="1"/>
</dbReference>
<accession>A0ABX2ERX9</accession>
<keyword evidence="2" id="KW-0547">Nucleotide-binding</keyword>
<organism evidence="6 7">
    <name type="scientific">Pseudaquabacterium terrae</name>
    <dbReference type="NCBI Taxonomy" id="2732868"/>
    <lineage>
        <taxon>Bacteria</taxon>
        <taxon>Pseudomonadati</taxon>
        <taxon>Pseudomonadota</taxon>
        <taxon>Betaproteobacteria</taxon>
        <taxon>Burkholderiales</taxon>
        <taxon>Sphaerotilaceae</taxon>
        <taxon>Pseudaquabacterium</taxon>
    </lineage>
</organism>
<evidence type="ECO:0000259" key="4">
    <source>
        <dbReference type="Pfam" id="PF03135"/>
    </source>
</evidence>
<protein>
    <submittedName>
        <fullName evidence="6">VirB4 family type IV secretion/conjugal transfer ATPase</fullName>
    </submittedName>
</protein>
<gene>
    <name evidence="6" type="ORF">HLB44_30725</name>
</gene>
<dbReference type="RefSeq" id="WP_173132385.1">
    <property type="nucleotide sequence ID" value="NZ_JABRWJ010000011.1"/>
</dbReference>
<comment type="similarity">
    <text evidence="1">Belongs to the TrbE/VirB4 family.</text>
</comment>
<dbReference type="Proteomes" id="UP000737171">
    <property type="component" value="Unassembled WGS sequence"/>
</dbReference>
<evidence type="ECO:0000256" key="2">
    <source>
        <dbReference type="ARBA" id="ARBA00022741"/>
    </source>
</evidence>
<dbReference type="Gene3D" id="3.40.50.300">
    <property type="entry name" value="P-loop containing nucleotide triphosphate hydrolases"/>
    <property type="match status" value="1"/>
</dbReference>
<name>A0ABX2ERX9_9BURK</name>
<dbReference type="InterPro" id="IPR043964">
    <property type="entry name" value="P-loop_TraG"/>
</dbReference>
<keyword evidence="3" id="KW-0067">ATP-binding</keyword>
<evidence type="ECO:0000313" key="7">
    <source>
        <dbReference type="Proteomes" id="UP000737171"/>
    </source>
</evidence>
<feature type="domain" description="TraG P-loop" evidence="5">
    <location>
        <begin position="619"/>
        <end position="710"/>
    </location>
</feature>
<proteinExistence type="inferred from homology"/>
<dbReference type="InterPro" id="IPR051162">
    <property type="entry name" value="T4SS_component"/>
</dbReference>
<dbReference type="InterPro" id="IPR027417">
    <property type="entry name" value="P-loop_NTPase"/>
</dbReference>
<dbReference type="SUPFAM" id="SSF52540">
    <property type="entry name" value="P-loop containing nucleoside triphosphate hydrolases"/>
    <property type="match status" value="1"/>
</dbReference>
<comment type="caution">
    <text evidence="6">The sequence shown here is derived from an EMBL/GenBank/DDBJ whole genome shotgun (WGS) entry which is preliminary data.</text>
</comment>
<evidence type="ECO:0000256" key="3">
    <source>
        <dbReference type="ARBA" id="ARBA00022840"/>
    </source>
</evidence>
<dbReference type="Gene3D" id="1.10.8.730">
    <property type="match status" value="1"/>
</dbReference>
<dbReference type="PANTHER" id="PTHR30121:SF12">
    <property type="entry name" value="TYPE IV SECRETION SYSTEM PROTEIN CAGE"/>
    <property type="match status" value="1"/>
</dbReference>
<evidence type="ECO:0000256" key="1">
    <source>
        <dbReference type="ARBA" id="ARBA00006512"/>
    </source>
</evidence>
<feature type="domain" description="CagE TrbE VirB component of type IV transporter system central" evidence="4">
    <location>
        <begin position="153"/>
        <end position="355"/>
    </location>
</feature>
<dbReference type="Pfam" id="PF19044">
    <property type="entry name" value="P-loop_TraG"/>
    <property type="match status" value="1"/>
</dbReference>
<dbReference type="EMBL" id="JABRWJ010000011">
    <property type="protein sequence ID" value="NRF71368.1"/>
    <property type="molecule type" value="Genomic_DNA"/>
</dbReference>
<evidence type="ECO:0000259" key="5">
    <source>
        <dbReference type="Pfam" id="PF19044"/>
    </source>
</evidence>
<dbReference type="Pfam" id="PF03135">
    <property type="entry name" value="CagE_TrbE_VirB"/>
    <property type="match status" value="1"/>
</dbReference>
<evidence type="ECO:0000313" key="6">
    <source>
        <dbReference type="EMBL" id="NRF71368.1"/>
    </source>
</evidence>
<reference evidence="6 7" key="1">
    <citation type="submission" date="2020-05" db="EMBL/GenBank/DDBJ databases">
        <title>Aquincola sp. isolate from soil.</title>
        <authorList>
            <person name="Han J."/>
            <person name="Kim D.-U."/>
        </authorList>
    </citation>
    <scope>NUCLEOTIDE SEQUENCE [LARGE SCALE GENOMIC DNA]</scope>
    <source>
        <strain evidence="6 7">S2</strain>
    </source>
</reference>
<sequence length="783" mass="87515">MSEFDTITRNGDYLRTWRVGGVTFEGVQPNIIAERHEALCNMLRNLPEGRCAVYMHRIQRRGTDRLMDPVAPTFSATFSQQYQDRLQAEPFLIKELFLTLLYRPCETARDKSLRKGQRTVDNLKRWNAEAIERMDELGGLIEAALSDFEPQPLGVRAEPTGDYWEAGELYAYLVNGIWQKVRVPAGPAWKVLPDVRLTFGGAEIEIRGLATKRYAAILDIKEYPAEVEPGSLSPLLYLDSEYIETQCLALMPRRAALAALRVQRNQLIAGEDVVHTQVAAMDDAMNWLGDGLFAMGEYSYTLAVFGDSPGDARMRAQAAVGRVAAFNAMQLVPVELLGDAGWFSQQPGNFQWRTRKAVISSRAFAALTCCHTFLLGKRDGNPWGEALALMRTPAGHPFYLNLHVSSPDEDAAGKKLPGNTIVIGSTGSGKTTLLTALMALSAKWPQPPRIVSFSLDRDTEIIIRALGGTFGRFEYGEPTGLNPLQRPVTEARVGHWMALVKQCIETPQLPLLPNEVAAIDAAVRGVAKMPLEERRFGTLLGLLPRDRENSLYDRFRRWTAQGEMGWVFDRAPDSLGEIKRHRYLGFDYTGILAADEVRVPVMMDLLNINDELVDGTPFIYHVAECWKALGDSIFAKFVKHGQKTIRKRSGLGIFDTQEVGDLLSNENGRVMVEQSVTKIVLPNKDADRDEYRALGLTDAEFQLVQDLGRRGARQFLIKQNGTSNVCEFNLRGMDDALAVLSTTQESVQLLDLIRAEVGDEPDLWLEPFYARVRAAAERFRRSA</sequence>
<keyword evidence="7" id="KW-1185">Reference proteome</keyword>
<dbReference type="InterPro" id="IPR018145">
    <property type="entry name" value="CagE_TrbE_VirB_cntrl_dom"/>
</dbReference>